<name>A0ABW5V686_9BACI</name>
<feature type="domain" description="ABC-type glycine betaine transport system substrate-binding" evidence="6">
    <location>
        <begin position="42"/>
        <end position="287"/>
    </location>
</feature>
<evidence type="ECO:0000256" key="4">
    <source>
        <dbReference type="ARBA" id="ARBA00023136"/>
    </source>
</evidence>
<dbReference type="PANTHER" id="PTHR47737">
    <property type="entry name" value="GLYCINE BETAINE/PROLINE BETAINE TRANSPORT SYSTEM PERMEASE PROTEIN PROW"/>
    <property type="match status" value="1"/>
</dbReference>
<dbReference type="CDD" id="cd13639">
    <property type="entry name" value="PBP2_OpuAC_like"/>
    <property type="match status" value="1"/>
</dbReference>
<dbReference type="SUPFAM" id="SSF53850">
    <property type="entry name" value="Periplasmic binding protein-like II"/>
    <property type="match status" value="1"/>
</dbReference>
<dbReference type="Proteomes" id="UP001597502">
    <property type="component" value="Unassembled WGS sequence"/>
</dbReference>
<comment type="subcellular location">
    <subcellularLocation>
        <location evidence="1">Cell membrane</location>
    </subcellularLocation>
</comment>
<keyword evidence="8" id="KW-1185">Reference proteome</keyword>
<evidence type="ECO:0000256" key="3">
    <source>
        <dbReference type="ARBA" id="ARBA00022475"/>
    </source>
</evidence>
<dbReference type="PROSITE" id="PS51257">
    <property type="entry name" value="PROKAR_LIPOPROTEIN"/>
    <property type="match status" value="1"/>
</dbReference>
<protein>
    <submittedName>
        <fullName evidence="7">Glycine betaine ABC transporter substrate-binding protein</fullName>
    </submittedName>
</protein>
<accession>A0ABW5V686</accession>
<dbReference type="RefSeq" id="WP_382394156.1">
    <property type="nucleotide sequence ID" value="NZ_JBHUNA010000024.1"/>
</dbReference>
<dbReference type="PANTHER" id="PTHR47737:SF1">
    <property type="entry name" value="GLYCINE BETAINE_PROLINE BETAINE TRANSPORT SYSTEM PERMEASE PROTEIN PROW"/>
    <property type="match status" value="1"/>
</dbReference>
<evidence type="ECO:0000313" key="8">
    <source>
        <dbReference type="Proteomes" id="UP001597502"/>
    </source>
</evidence>
<keyword evidence="5" id="KW-0732">Signal</keyword>
<sequence length="298" mass="33853">MRFIGSKQFILGLTLIILLAACGNNSSANESESSGESENKGTIEMAQINWAENIAVSNMWKVILEEKGYEVNLNLLDMGVIMQSLASGELDINLEVWLPIQDKAYLEEYKDEVFFAEKAWYDNAKVGLVVPSYLEDINSIADLNANKEMFDGKITGFDSGAGTMEVTKNELIPEYNLDYELMPSSEPAMITAIDDAISNEEPIVSPLWSPHRVFSQYDLKFLEDPKNVYGQTEKIYHATRQNFADDFPKVSKWMKNWKLNDQQIGELMTYVSDAEEPIDGARKWVEENQELVNEWVTE</sequence>
<evidence type="ECO:0000313" key="7">
    <source>
        <dbReference type="EMBL" id="MFD2761547.1"/>
    </source>
</evidence>
<keyword evidence="2" id="KW-0813">Transport</keyword>
<keyword evidence="3" id="KW-1003">Cell membrane</keyword>
<proteinExistence type="predicted"/>
<keyword evidence="4" id="KW-0472">Membrane</keyword>
<evidence type="ECO:0000256" key="1">
    <source>
        <dbReference type="ARBA" id="ARBA00004236"/>
    </source>
</evidence>
<dbReference type="InterPro" id="IPR007210">
    <property type="entry name" value="ABC_Gly_betaine_transp_sub-bd"/>
</dbReference>
<evidence type="ECO:0000256" key="2">
    <source>
        <dbReference type="ARBA" id="ARBA00022448"/>
    </source>
</evidence>
<evidence type="ECO:0000256" key="5">
    <source>
        <dbReference type="SAM" id="SignalP"/>
    </source>
</evidence>
<dbReference type="Pfam" id="PF04069">
    <property type="entry name" value="OpuAC"/>
    <property type="match status" value="1"/>
</dbReference>
<comment type="caution">
    <text evidence="7">The sequence shown here is derived from an EMBL/GenBank/DDBJ whole genome shotgun (WGS) entry which is preliminary data.</text>
</comment>
<gene>
    <name evidence="7" type="ORF">ACFSUO_11350</name>
</gene>
<dbReference type="Gene3D" id="3.40.190.10">
    <property type="entry name" value="Periplasmic binding protein-like II"/>
    <property type="match status" value="1"/>
</dbReference>
<reference evidence="8" key="1">
    <citation type="journal article" date="2019" name="Int. J. Syst. Evol. Microbiol.">
        <title>The Global Catalogue of Microorganisms (GCM) 10K type strain sequencing project: providing services to taxonomists for standard genome sequencing and annotation.</title>
        <authorList>
            <consortium name="The Broad Institute Genomics Platform"/>
            <consortium name="The Broad Institute Genome Sequencing Center for Infectious Disease"/>
            <person name="Wu L."/>
            <person name="Ma J."/>
        </authorList>
    </citation>
    <scope>NUCLEOTIDE SEQUENCE [LARGE SCALE GENOMIC DNA]</scope>
    <source>
        <strain evidence="8">TISTR 1535</strain>
    </source>
</reference>
<dbReference type="EMBL" id="JBHUNA010000024">
    <property type="protein sequence ID" value="MFD2761547.1"/>
    <property type="molecule type" value="Genomic_DNA"/>
</dbReference>
<dbReference type="Gene3D" id="3.40.190.100">
    <property type="entry name" value="Glycine betaine-binding periplasmic protein, domain 2"/>
    <property type="match status" value="1"/>
</dbReference>
<feature type="chain" id="PRO_5047030948" evidence="5">
    <location>
        <begin position="29"/>
        <end position="298"/>
    </location>
</feature>
<organism evidence="7 8">
    <name type="scientific">Lentibacillus juripiscarius</name>
    <dbReference type="NCBI Taxonomy" id="257446"/>
    <lineage>
        <taxon>Bacteria</taxon>
        <taxon>Bacillati</taxon>
        <taxon>Bacillota</taxon>
        <taxon>Bacilli</taxon>
        <taxon>Bacillales</taxon>
        <taxon>Bacillaceae</taxon>
        <taxon>Lentibacillus</taxon>
    </lineage>
</organism>
<evidence type="ECO:0000259" key="6">
    <source>
        <dbReference type="Pfam" id="PF04069"/>
    </source>
</evidence>
<feature type="signal peptide" evidence="5">
    <location>
        <begin position="1"/>
        <end position="28"/>
    </location>
</feature>